<sequence>MQKLNLPSYAFKLKSNENKTLIFDNLRKKHVVLTPEEWVRQHFVQFLIEEKNYPVSLIAIEKQLTINNLKKRTDIVLFSSDGTPNIIVECKAPNIKINQATFDQIARYNLKLNAKYLIVTNGLQHFFCMLDKEKETYVFLQDIPSYKSE</sequence>
<organism evidence="2 3">
    <name type="scientific">Tenacibaculum pelagium</name>
    <dbReference type="NCBI Taxonomy" id="2759527"/>
    <lineage>
        <taxon>Bacteria</taxon>
        <taxon>Pseudomonadati</taxon>
        <taxon>Bacteroidota</taxon>
        <taxon>Flavobacteriia</taxon>
        <taxon>Flavobacteriales</taxon>
        <taxon>Flavobacteriaceae</taxon>
        <taxon>Tenacibaculum</taxon>
    </lineage>
</organism>
<dbReference type="Proteomes" id="UP000563906">
    <property type="component" value="Unassembled WGS sequence"/>
</dbReference>
<proteinExistence type="predicted"/>
<dbReference type="AlphaFoldDB" id="A0A839ANB2"/>
<keyword evidence="3" id="KW-1185">Reference proteome</keyword>
<feature type="domain" description="Type I restriction enzyme R protein N-terminal" evidence="1">
    <location>
        <begin position="35"/>
        <end position="144"/>
    </location>
</feature>
<dbReference type="Pfam" id="PF13588">
    <property type="entry name" value="HSDR_N_2"/>
    <property type="match status" value="1"/>
</dbReference>
<dbReference type="EMBL" id="JACGLS010000003">
    <property type="protein sequence ID" value="MBA6156573.1"/>
    <property type="molecule type" value="Genomic_DNA"/>
</dbReference>
<dbReference type="InterPro" id="IPR029464">
    <property type="entry name" value="HSDR_N"/>
</dbReference>
<protein>
    <submittedName>
        <fullName evidence="2">Type I restriction enzyme HsdR N-terminal domain-containing protein</fullName>
    </submittedName>
</protein>
<comment type="caution">
    <text evidence="2">The sequence shown here is derived from an EMBL/GenBank/DDBJ whole genome shotgun (WGS) entry which is preliminary data.</text>
</comment>
<gene>
    <name evidence="2" type="ORF">H3Z83_08615</name>
</gene>
<dbReference type="Gene3D" id="3.90.1570.30">
    <property type="match status" value="1"/>
</dbReference>
<evidence type="ECO:0000259" key="1">
    <source>
        <dbReference type="Pfam" id="PF13588"/>
    </source>
</evidence>
<name>A0A839ANB2_9FLAO</name>
<reference evidence="2 3" key="1">
    <citation type="submission" date="2020-07" db="EMBL/GenBank/DDBJ databases">
        <title>Bacterium isolated from marine sediment.</title>
        <authorList>
            <person name="Shang D."/>
            <person name="Du Z.-J."/>
        </authorList>
    </citation>
    <scope>NUCLEOTIDE SEQUENCE [LARGE SCALE GENOMIC DNA]</scope>
    <source>
        <strain evidence="2 3">S7007</strain>
    </source>
</reference>
<dbReference type="RefSeq" id="WP_182125074.1">
    <property type="nucleotide sequence ID" value="NZ_JACGLS010000003.1"/>
</dbReference>
<accession>A0A839ANB2</accession>
<evidence type="ECO:0000313" key="3">
    <source>
        <dbReference type="Proteomes" id="UP000563906"/>
    </source>
</evidence>
<evidence type="ECO:0000313" key="2">
    <source>
        <dbReference type="EMBL" id="MBA6156573.1"/>
    </source>
</evidence>